<dbReference type="InterPro" id="IPR013103">
    <property type="entry name" value="RVT_2"/>
</dbReference>
<dbReference type="PANTHER" id="PTHR11439">
    <property type="entry name" value="GAG-POL-RELATED RETROTRANSPOSON"/>
    <property type="match status" value="1"/>
</dbReference>
<gene>
    <name evidence="2" type="ORF">Syun_016506</name>
</gene>
<evidence type="ECO:0000313" key="3">
    <source>
        <dbReference type="Proteomes" id="UP001420932"/>
    </source>
</evidence>
<reference evidence="2 3" key="1">
    <citation type="submission" date="2024-01" db="EMBL/GenBank/DDBJ databases">
        <title>Genome assemblies of Stephania.</title>
        <authorList>
            <person name="Yang L."/>
        </authorList>
    </citation>
    <scope>NUCLEOTIDE SEQUENCE [LARGE SCALE GENOMIC DNA]</scope>
    <source>
        <strain evidence="2">YNDBR</strain>
        <tissue evidence="2">Leaf</tissue>
    </source>
</reference>
<proteinExistence type="predicted"/>
<evidence type="ECO:0000313" key="2">
    <source>
        <dbReference type="EMBL" id="KAK9127709.1"/>
    </source>
</evidence>
<keyword evidence="3" id="KW-1185">Reference proteome</keyword>
<evidence type="ECO:0000259" key="1">
    <source>
        <dbReference type="Pfam" id="PF07727"/>
    </source>
</evidence>
<dbReference type="EMBL" id="JBBNAF010000007">
    <property type="protein sequence ID" value="KAK9127709.1"/>
    <property type="molecule type" value="Genomic_DNA"/>
</dbReference>
<accession>A0AAP0J578</accession>
<organism evidence="2 3">
    <name type="scientific">Stephania yunnanensis</name>
    <dbReference type="NCBI Taxonomy" id="152371"/>
    <lineage>
        <taxon>Eukaryota</taxon>
        <taxon>Viridiplantae</taxon>
        <taxon>Streptophyta</taxon>
        <taxon>Embryophyta</taxon>
        <taxon>Tracheophyta</taxon>
        <taxon>Spermatophyta</taxon>
        <taxon>Magnoliopsida</taxon>
        <taxon>Ranunculales</taxon>
        <taxon>Menispermaceae</taxon>
        <taxon>Menispermoideae</taxon>
        <taxon>Cissampelideae</taxon>
        <taxon>Stephania</taxon>
    </lineage>
</organism>
<dbReference type="SUPFAM" id="SSF56672">
    <property type="entry name" value="DNA/RNA polymerases"/>
    <property type="match status" value="1"/>
</dbReference>
<feature type="domain" description="Reverse transcriptase Ty1/copia-type" evidence="1">
    <location>
        <begin position="11"/>
        <end position="256"/>
    </location>
</feature>
<protein>
    <recommendedName>
        <fullName evidence="1">Reverse transcriptase Ty1/copia-type domain-containing protein</fullName>
    </recommendedName>
</protein>
<dbReference type="Pfam" id="PF07727">
    <property type="entry name" value="RVT_2"/>
    <property type="match status" value="1"/>
</dbReference>
<comment type="caution">
    <text evidence="2">The sequence shown here is derived from an EMBL/GenBank/DDBJ whole genome shotgun (WGS) entry which is preliminary data.</text>
</comment>
<dbReference type="InterPro" id="IPR043502">
    <property type="entry name" value="DNA/RNA_pol_sf"/>
</dbReference>
<dbReference type="AlphaFoldDB" id="A0AAP0J578"/>
<name>A0AAP0J578_9MAGN</name>
<dbReference type="Proteomes" id="UP001420932">
    <property type="component" value="Unassembled WGS sequence"/>
</dbReference>
<sequence length="358" mass="41309">MEEEMESLYKNNTWELVQLPKGRKAIGCRWVYKIKKDLEGNIERFKARLVVKGYAQKPGIDFDEVFSPVVRITTIRVVLAIAVVLDLELEQLDVKTAFLHGDLDEEIFMTQTEGFIEEKKKNLVCRLNKSLYGLKQAPRCWYKRFDSFIVSLGFHRCEADHCAYFYDCKDGYFCILLLYVDDMIVAGNSMKYISTLKAQLAREFDMKDLRAVNQILGMTVIRERTERKVWLSQRHYVEKILQRFNMKNAKPVCTPFPTRLKMSSTQCPSSAEEKAVMSQVPYSSAVGCLMFAMVSTRPDIAQAVGAVSKYMANLGCDHWKVVKWILRYLRGTSGFCLCYSYDNLSCVGYVDSILRGFR</sequence>
<dbReference type="PANTHER" id="PTHR11439:SF467">
    <property type="entry name" value="INTEGRASE CATALYTIC DOMAIN-CONTAINING PROTEIN"/>
    <property type="match status" value="1"/>
</dbReference>